<feature type="region of interest" description="Disordered" evidence="1">
    <location>
        <begin position="1"/>
        <end position="33"/>
    </location>
</feature>
<organism evidence="2 3">
    <name type="scientific">Monoraphidium neglectum</name>
    <dbReference type="NCBI Taxonomy" id="145388"/>
    <lineage>
        <taxon>Eukaryota</taxon>
        <taxon>Viridiplantae</taxon>
        <taxon>Chlorophyta</taxon>
        <taxon>core chlorophytes</taxon>
        <taxon>Chlorophyceae</taxon>
        <taxon>CS clade</taxon>
        <taxon>Sphaeropleales</taxon>
        <taxon>Selenastraceae</taxon>
        <taxon>Monoraphidium</taxon>
    </lineage>
</organism>
<keyword evidence="3" id="KW-1185">Reference proteome</keyword>
<proteinExistence type="predicted"/>
<dbReference type="GeneID" id="25733758"/>
<name>A0A0D2M908_9CHLO</name>
<dbReference type="KEGG" id="mng:MNEG_16038"/>
<dbReference type="EMBL" id="KK106128">
    <property type="protein sequence ID" value="KIY91925.1"/>
    <property type="molecule type" value="Genomic_DNA"/>
</dbReference>
<reference evidence="2 3" key="1">
    <citation type="journal article" date="2013" name="BMC Genomics">
        <title>Reconstruction of the lipid metabolism for the microalga Monoraphidium neglectum from its genome sequence reveals characteristics suitable for biofuel production.</title>
        <authorList>
            <person name="Bogen C."/>
            <person name="Al-Dilaimi A."/>
            <person name="Albersmeier A."/>
            <person name="Wichmann J."/>
            <person name="Grundmann M."/>
            <person name="Rupp O."/>
            <person name="Lauersen K.J."/>
            <person name="Blifernez-Klassen O."/>
            <person name="Kalinowski J."/>
            <person name="Goesmann A."/>
            <person name="Mussgnug J.H."/>
            <person name="Kruse O."/>
        </authorList>
    </citation>
    <scope>NUCLEOTIDE SEQUENCE [LARGE SCALE GENOMIC DNA]</scope>
    <source>
        <strain evidence="2 3">SAG 48.87</strain>
    </source>
</reference>
<dbReference type="AlphaFoldDB" id="A0A0D2M908"/>
<evidence type="ECO:0000256" key="1">
    <source>
        <dbReference type="SAM" id="MobiDB-lite"/>
    </source>
</evidence>
<feature type="compositionally biased region" description="Basic residues" evidence="1">
    <location>
        <begin position="1"/>
        <end position="17"/>
    </location>
</feature>
<sequence>MPTKGSKKQKQHSKAQRQRQTCEKSWLKEVSMDTMPDSRDSEYVMINGKRESMLGALTLMPEMNVADLAGDGLGNLIQLFEKRMMPDDPEGLEDFEAPFPNKLDCEDGAFVANLLNSGRLSARRPDEFVIIAAHE</sequence>
<dbReference type="RefSeq" id="XP_013890945.1">
    <property type="nucleotide sequence ID" value="XM_014035491.1"/>
</dbReference>
<accession>A0A0D2M908</accession>
<gene>
    <name evidence="2" type="ORF">MNEG_16038</name>
</gene>
<evidence type="ECO:0000313" key="2">
    <source>
        <dbReference type="EMBL" id="KIY91925.1"/>
    </source>
</evidence>
<feature type="compositionally biased region" description="Basic and acidic residues" evidence="1">
    <location>
        <begin position="20"/>
        <end position="33"/>
    </location>
</feature>
<evidence type="ECO:0000313" key="3">
    <source>
        <dbReference type="Proteomes" id="UP000054498"/>
    </source>
</evidence>
<dbReference type="Proteomes" id="UP000054498">
    <property type="component" value="Unassembled WGS sequence"/>
</dbReference>
<protein>
    <submittedName>
        <fullName evidence="2">Uncharacterized protein</fullName>
    </submittedName>
</protein>